<feature type="compositionally biased region" description="Basic residues" evidence="1">
    <location>
        <begin position="290"/>
        <end position="321"/>
    </location>
</feature>
<feature type="compositionally biased region" description="Basic and acidic residues" evidence="1">
    <location>
        <begin position="267"/>
        <end position="289"/>
    </location>
</feature>
<organism evidence="3">
    <name type="scientific">Anthurium amnicola</name>
    <dbReference type="NCBI Taxonomy" id="1678845"/>
    <lineage>
        <taxon>Eukaryota</taxon>
        <taxon>Viridiplantae</taxon>
        <taxon>Streptophyta</taxon>
        <taxon>Embryophyta</taxon>
        <taxon>Tracheophyta</taxon>
        <taxon>Spermatophyta</taxon>
        <taxon>Magnoliopsida</taxon>
        <taxon>Liliopsida</taxon>
        <taxon>Araceae</taxon>
        <taxon>Pothoideae</taxon>
        <taxon>Potheae</taxon>
        <taxon>Anthurium</taxon>
    </lineage>
</organism>
<feature type="non-terminal residue" evidence="3">
    <location>
        <position position="1"/>
    </location>
</feature>
<evidence type="ECO:0000313" key="3">
    <source>
        <dbReference type="EMBL" id="JAT56236.1"/>
    </source>
</evidence>
<feature type="region of interest" description="Disordered" evidence="1">
    <location>
        <begin position="1"/>
        <end position="134"/>
    </location>
</feature>
<proteinExistence type="predicted"/>
<dbReference type="GO" id="GO:0009330">
    <property type="term" value="C:DNA topoisomerase type II (double strand cut, ATP-hydrolyzing) complex"/>
    <property type="evidence" value="ECO:0007669"/>
    <property type="project" value="InterPro"/>
</dbReference>
<dbReference type="EMBL" id="GDJX01021986">
    <property type="protein sequence ID" value="JAT45950.1"/>
    <property type="molecule type" value="Transcribed_RNA"/>
</dbReference>
<feature type="compositionally biased region" description="Basic and acidic residues" evidence="1">
    <location>
        <begin position="67"/>
        <end position="85"/>
    </location>
</feature>
<dbReference type="GO" id="GO:0005634">
    <property type="term" value="C:nucleus"/>
    <property type="evidence" value="ECO:0007669"/>
    <property type="project" value="TreeGrafter"/>
</dbReference>
<feature type="region of interest" description="Disordered" evidence="1">
    <location>
        <begin position="256"/>
        <end position="321"/>
    </location>
</feature>
<dbReference type="InterPro" id="IPR033246">
    <property type="entry name" value="BIN4"/>
</dbReference>
<dbReference type="GO" id="GO:0051276">
    <property type="term" value="P:chromosome organization"/>
    <property type="evidence" value="ECO:0007669"/>
    <property type="project" value="TreeGrafter"/>
</dbReference>
<feature type="compositionally biased region" description="Low complexity" evidence="1">
    <location>
        <begin position="29"/>
        <end position="41"/>
    </location>
</feature>
<dbReference type="GO" id="GO:0042023">
    <property type="term" value="P:DNA endoreduplication"/>
    <property type="evidence" value="ECO:0007669"/>
    <property type="project" value="InterPro"/>
</dbReference>
<sequence>EEEEEEEMSDDSREGSPDWLRSFRAPATSSLLSLSSDSDSSPIKSPVREKEDIPHDDAILIDSGDEGSEHLVEEVEKAKTPKKAGEQTTPKKAGKEAAPKKTRKQAKDHDLEEENGDVNVGGAAEEDAPEKSVVSHVSSRLPLVLSDKVQRSKALVECDGESIDLSGDVGAVGRIVISNTAGGNHEMLLDLKGTIYQSTIVPSRTFCIVSFGQTEAKIEAIMNDIVQLKPHSNVFEAETMIEGTLEGFSFDMEDEGDRIPKSVANKGDQDDKTGDRADEKTKGKAEKSLGVKRKKATVAAKPPKKGSRKNQVSRKAKISKK</sequence>
<dbReference type="PANTHER" id="PTHR34810:SF1">
    <property type="entry name" value="DNA-BINDING PROTEIN BIN4"/>
    <property type="match status" value="1"/>
</dbReference>
<evidence type="ECO:0000313" key="2">
    <source>
        <dbReference type="EMBL" id="JAT45950.1"/>
    </source>
</evidence>
<dbReference type="EMBL" id="GDJX01011700">
    <property type="protein sequence ID" value="JAT56236.1"/>
    <property type="molecule type" value="Transcribed_RNA"/>
</dbReference>
<dbReference type="GO" id="GO:0003690">
    <property type="term" value="F:double-stranded DNA binding"/>
    <property type="evidence" value="ECO:0007669"/>
    <property type="project" value="InterPro"/>
</dbReference>
<dbReference type="AlphaFoldDB" id="A0A1D1YNN3"/>
<name>A0A1D1YNN3_9ARAE</name>
<accession>A0A1D1YNN3</accession>
<keyword evidence="3" id="KW-0238">DNA-binding</keyword>
<feature type="compositionally biased region" description="Basic and acidic residues" evidence="1">
    <location>
        <begin position="93"/>
        <end position="110"/>
    </location>
</feature>
<dbReference type="PANTHER" id="PTHR34810">
    <property type="entry name" value="DNA-BINDING PROTEIN BIN4"/>
    <property type="match status" value="1"/>
</dbReference>
<protein>
    <submittedName>
        <fullName evidence="3">DNA-binding protein BIN4</fullName>
    </submittedName>
</protein>
<evidence type="ECO:0000256" key="1">
    <source>
        <dbReference type="SAM" id="MobiDB-lite"/>
    </source>
</evidence>
<gene>
    <name evidence="3" type="primary">BIN4_2</name>
    <name evidence="2" type="synonym">BIN4_0</name>
    <name evidence="3" type="ORF">g.48468</name>
    <name evidence="2" type="ORF">g.48470</name>
</gene>
<feature type="compositionally biased region" description="Basic and acidic residues" evidence="1">
    <location>
        <begin position="46"/>
        <end position="58"/>
    </location>
</feature>
<reference evidence="3" key="1">
    <citation type="submission" date="2015-07" db="EMBL/GenBank/DDBJ databases">
        <title>Transcriptome Assembly of Anthurium amnicola.</title>
        <authorList>
            <person name="Suzuki J."/>
        </authorList>
    </citation>
    <scope>NUCLEOTIDE SEQUENCE</scope>
</reference>